<dbReference type="AlphaFoldDB" id="A0A2J6RJY6"/>
<organism evidence="1 2">
    <name type="scientific">Hyaloscypha variabilis (strain UAMH 11265 / GT02V1 / F)</name>
    <name type="common">Meliniomyces variabilis</name>
    <dbReference type="NCBI Taxonomy" id="1149755"/>
    <lineage>
        <taxon>Eukaryota</taxon>
        <taxon>Fungi</taxon>
        <taxon>Dikarya</taxon>
        <taxon>Ascomycota</taxon>
        <taxon>Pezizomycotina</taxon>
        <taxon>Leotiomycetes</taxon>
        <taxon>Helotiales</taxon>
        <taxon>Hyaloscyphaceae</taxon>
        <taxon>Hyaloscypha</taxon>
        <taxon>Hyaloscypha variabilis</taxon>
    </lineage>
</organism>
<evidence type="ECO:0000313" key="2">
    <source>
        <dbReference type="Proteomes" id="UP000235786"/>
    </source>
</evidence>
<proteinExistence type="predicted"/>
<dbReference type="Proteomes" id="UP000235786">
    <property type="component" value="Unassembled WGS sequence"/>
</dbReference>
<dbReference type="EMBL" id="KZ613947">
    <property type="protein sequence ID" value="PMD38819.1"/>
    <property type="molecule type" value="Genomic_DNA"/>
</dbReference>
<reference evidence="1 2" key="1">
    <citation type="submission" date="2016-04" db="EMBL/GenBank/DDBJ databases">
        <title>A degradative enzymes factory behind the ericoid mycorrhizal symbiosis.</title>
        <authorList>
            <consortium name="DOE Joint Genome Institute"/>
            <person name="Martino E."/>
            <person name="Morin E."/>
            <person name="Grelet G."/>
            <person name="Kuo A."/>
            <person name="Kohler A."/>
            <person name="Daghino S."/>
            <person name="Barry K."/>
            <person name="Choi C."/>
            <person name="Cichocki N."/>
            <person name="Clum A."/>
            <person name="Copeland A."/>
            <person name="Hainaut M."/>
            <person name="Haridas S."/>
            <person name="Labutti K."/>
            <person name="Lindquist E."/>
            <person name="Lipzen A."/>
            <person name="Khouja H.-R."/>
            <person name="Murat C."/>
            <person name="Ohm R."/>
            <person name="Olson A."/>
            <person name="Spatafora J."/>
            <person name="Veneault-Fourrey C."/>
            <person name="Henrissat B."/>
            <person name="Grigoriev I."/>
            <person name="Martin F."/>
            <person name="Perotto S."/>
        </authorList>
    </citation>
    <scope>NUCLEOTIDE SEQUENCE [LARGE SCALE GENOMIC DNA]</scope>
    <source>
        <strain evidence="1 2">F</strain>
    </source>
</reference>
<keyword evidence="2" id="KW-1185">Reference proteome</keyword>
<gene>
    <name evidence="1" type="ORF">L207DRAFT_513300</name>
</gene>
<dbReference type="OrthoDB" id="4222736at2759"/>
<accession>A0A2J6RJY6</accession>
<protein>
    <submittedName>
        <fullName evidence="1">Uncharacterized protein</fullName>
    </submittedName>
</protein>
<evidence type="ECO:0000313" key="1">
    <source>
        <dbReference type="EMBL" id="PMD38819.1"/>
    </source>
</evidence>
<name>A0A2J6RJY6_HYAVF</name>
<sequence length="167" mass="18867">MNATISPKNIALSCPSTSWPGQSAFYFLLSLALGCISHPRGSLIFNRSSRVWRLSPIFLLIENGEIVFRILECVRAQGWKWRGKAVRVYMYAILALREGNAWSQAEYDAFFEEAENERFLGDEESGENGGMGKMMRGKGSGCAILRIRLRLLLDGVRLPERKSMMRA</sequence>